<evidence type="ECO:0008006" key="4">
    <source>
        <dbReference type="Google" id="ProtNLM"/>
    </source>
</evidence>
<reference evidence="2" key="1">
    <citation type="submission" date="2021-06" db="EMBL/GenBank/DDBJ databases">
        <title>Novel Mycoplasma species detected in California sea lions (Zalophus californianus) from the USA.</title>
        <authorList>
            <person name="Volokhov D.V."/>
            <person name="Furtak V.A."/>
            <person name="Zagorodnyaya T.A."/>
        </authorList>
    </citation>
    <scope>NUCLEOTIDE SEQUENCE [LARGE SCALE GENOMIC DNA]</scope>
    <source>
        <strain evidence="2">CSL 4779</strain>
    </source>
</reference>
<evidence type="ECO:0000256" key="1">
    <source>
        <dbReference type="SAM" id="SignalP"/>
    </source>
</evidence>
<dbReference type="Proteomes" id="UP000812267">
    <property type="component" value="Unassembled WGS sequence"/>
</dbReference>
<evidence type="ECO:0000313" key="2">
    <source>
        <dbReference type="EMBL" id="MBU4693868.1"/>
    </source>
</evidence>
<evidence type="ECO:0000313" key="3">
    <source>
        <dbReference type="Proteomes" id="UP000812267"/>
    </source>
</evidence>
<organism evidence="2 3">
    <name type="scientific">Mycoplasma zalophidermidis</name>
    <dbReference type="NCBI Taxonomy" id="398174"/>
    <lineage>
        <taxon>Bacteria</taxon>
        <taxon>Bacillati</taxon>
        <taxon>Mycoplasmatota</taxon>
        <taxon>Mollicutes</taxon>
        <taxon>Mycoplasmataceae</taxon>
        <taxon>Mycoplasma</taxon>
    </lineage>
</organism>
<dbReference type="EMBL" id="JAHMHK010000006">
    <property type="protein sequence ID" value="MBU4693868.1"/>
    <property type="molecule type" value="Genomic_DNA"/>
</dbReference>
<sequence length="97" mass="10813">MKKHKLILLLTSSVISASSGLITLSCNNDKVLPEKGITDTITNPNEGTNTGSETLAIINEDDNQIDYFVIDEDNIQKYIDYGYISMEKFFYSGTNIL</sequence>
<accession>A0ABS6DS71</accession>
<keyword evidence="3" id="KW-1185">Reference proteome</keyword>
<dbReference type="RefSeq" id="WP_216567920.1">
    <property type="nucleotide sequence ID" value="NZ_JAHMHK010000006.1"/>
</dbReference>
<feature type="chain" id="PRO_5045993327" description="Lipoprotein" evidence="1">
    <location>
        <begin position="18"/>
        <end position="97"/>
    </location>
</feature>
<proteinExistence type="predicted"/>
<keyword evidence="1" id="KW-0732">Signal</keyword>
<gene>
    <name evidence="2" type="ORF">KQ878_03175</name>
</gene>
<dbReference type="PROSITE" id="PS51257">
    <property type="entry name" value="PROKAR_LIPOPROTEIN"/>
    <property type="match status" value="1"/>
</dbReference>
<comment type="caution">
    <text evidence="2">The sequence shown here is derived from an EMBL/GenBank/DDBJ whole genome shotgun (WGS) entry which is preliminary data.</text>
</comment>
<feature type="signal peptide" evidence="1">
    <location>
        <begin position="1"/>
        <end position="17"/>
    </location>
</feature>
<name>A0ABS6DS71_9MOLU</name>
<protein>
    <recommendedName>
        <fullName evidence="4">Lipoprotein</fullName>
    </recommendedName>
</protein>